<organism evidence="1 2">
    <name type="scientific">Teladorsagia circumcincta</name>
    <name type="common">Brown stomach worm</name>
    <name type="synonym">Ostertagia circumcincta</name>
    <dbReference type="NCBI Taxonomy" id="45464"/>
    <lineage>
        <taxon>Eukaryota</taxon>
        <taxon>Metazoa</taxon>
        <taxon>Ecdysozoa</taxon>
        <taxon>Nematoda</taxon>
        <taxon>Chromadorea</taxon>
        <taxon>Rhabditida</taxon>
        <taxon>Rhabditina</taxon>
        <taxon>Rhabditomorpha</taxon>
        <taxon>Strongyloidea</taxon>
        <taxon>Trichostrongylidae</taxon>
        <taxon>Teladorsagia</taxon>
    </lineage>
</organism>
<protein>
    <submittedName>
        <fullName evidence="1">Uncharacterized protein</fullName>
    </submittedName>
</protein>
<dbReference type="EMBL" id="KZ420651">
    <property type="protein sequence ID" value="PIO53049.1"/>
    <property type="molecule type" value="Genomic_DNA"/>
</dbReference>
<reference evidence="1 2" key="1">
    <citation type="submission" date="2015-09" db="EMBL/GenBank/DDBJ databases">
        <title>Draft genome of the parasitic nematode Teladorsagia circumcincta isolate WARC Sus (inbred).</title>
        <authorList>
            <person name="Mitreva M."/>
        </authorList>
    </citation>
    <scope>NUCLEOTIDE SEQUENCE [LARGE SCALE GENOMIC DNA]</scope>
    <source>
        <strain evidence="1 2">S</strain>
    </source>
</reference>
<keyword evidence="2" id="KW-1185">Reference proteome</keyword>
<feature type="non-terminal residue" evidence="1">
    <location>
        <position position="1"/>
    </location>
</feature>
<gene>
    <name evidence="1" type="ORF">TELCIR_25634</name>
</gene>
<sequence length="78" mass="8893">AMRCHQMSRSLVRELCLLCSATARYSLIDGKNELQGSLHSPIHDIQPSSRYWSGSHSMTVWTASEKHPANCEEYSRKK</sequence>
<dbReference type="Proteomes" id="UP000230423">
    <property type="component" value="Unassembled WGS sequence"/>
</dbReference>
<feature type="non-terminal residue" evidence="1">
    <location>
        <position position="78"/>
    </location>
</feature>
<proteinExistence type="predicted"/>
<dbReference type="AlphaFoldDB" id="A0A2G9T503"/>
<name>A0A2G9T503_TELCI</name>
<accession>A0A2G9T503</accession>
<evidence type="ECO:0000313" key="2">
    <source>
        <dbReference type="Proteomes" id="UP000230423"/>
    </source>
</evidence>
<evidence type="ECO:0000313" key="1">
    <source>
        <dbReference type="EMBL" id="PIO53049.1"/>
    </source>
</evidence>